<feature type="binding site" evidence="7">
    <location>
        <position position="165"/>
    </location>
    <ligand>
        <name>FMN</name>
        <dbReference type="ChEBI" id="CHEBI:58210"/>
    </ligand>
</feature>
<evidence type="ECO:0000256" key="2">
    <source>
        <dbReference type="ARBA" id="ARBA00022630"/>
    </source>
</evidence>
<dbReference type="Gene3D" id="3.20.20.70">
    <property type="entry name" value="Aldolase class I"/>
    <property type="match status" value="1"/>
</dbReference>
<evidence type="ECO:0000256" key="3">
    <source>
        <dbReference type="ARBA" id="ARBA00022643"/>
    </source>
</evidence>
<dbReference type="InterPro" id="IPR012133">
    <property type="entry name" value="Alpha-hydoxy_acid_DH_FMN"/>
</dbReference>
<dbReference type="CDD" id="cd02809">
    <property type="entry name" value="alpha_hydroxyacid_oxid_FMN"/>
    <property type="match status" value="1"/>
</dbReference>
<organism evidence="9 10">
    <name type="scientific">Chlamydomonas eustigma</name>
    <dbReference type="NCBI Taxonomy" id="1157962"/>
    <lineage>
        <taxon>Eukaryota</taxon>
        <taxon>Viridiplantae</taxon>
        <taxon>Chlorophyta</taxon>
        <taxon>core chlorophytes</taxon>
        <taxon>Chlorophyceae</taxon>
        <taxon>CS clade</taxon>
        <taxon>Chlamydomonadales</taxon>
        <taxon>Chlamydomonadaceae</taxon>
        <taxon>Chlamydomonas</taxon>
    </lineage>
</organism>
<dbReference type="STRING" id="1157962.A0A250WPK8"/>
<dbReference type="AlphaFoldDB" id="A0A250WPK8"/>
<accession>A0A250WPK8</accession>
<evidence type="ECO:0000313" key="10">
    <source>
        <dbReference type="Proteomes" id="UP000232323"/>
    </source>
</evidence>
<evidence type="ECO:0000256" key="4">
    <source>
        <dbReference type="ARBA" id="ARBA00023002"/>
    </source>
</evidence>
<dbReference type="GO" id="GO:0010181">
    <property type="term" value="F:FMN binding"/>
    <property type="evidence" value="ECO:0007669"/>
    <property type="project" value="InterPro"/>
</dbReference>
<keyword evidence="2 7" id="KW-0285">Flavoprotein</keyword>
<feature type="binding site" evidence="7">
    <location>
        <position position="139"/>
    </location>
    <ligand>
        <name>glyoxylate</name>
        <dbReference type="ChEBI" id="CHEBI:36655"/>
    </ligand>
</feature>
<reference evidence="9 10" key="1">
    <citation type="submission" date="2017-08" db="EMBL/GenBank/DDBJ databases">
        <title>Acidophilic green algal genome provides insights into adaptation to an acidic environment.</title>
        <authorList>
            <person name="Hirooka S."/>
            <person name="Hirose Y."/>
            <person name="Kanesaki Y."/>
            <person name="Higuchi S."/>
            <person name="Fujiwara T."/>
            <person name="Onuma R."/>
            <person name="Era A."/>
            <person name="Ohbayashi R."/>
            <person name="Uzuka A."/>
            <person name="Nozaki H."/>
            <person name="Yoshikawa H."/>
            <person name="Miyagishima S.Y."/>
        </authorList>
    </citation>
    <scope>NUCLEOTIDE SEQUENCE [LARGE SCALE GENOMIC DNA]</scope>
    <source>
        <strain evidence="9 10">NIES-2499</strain>
    </source>
</reference>
<feature type="binding site" evidence="7">
    <location>
        <position position="137"/>
    </location>
    <ligand>
        <name>FMN</name>
        <dbReference type="ChEBI" id="CHEBI:58210"/>
    </ligand>
</feature>
<protein>
    <recommendedName>
        <fullName evidence="8">FMN hydroxy acid dehydrogenase domain-containing protein</fullName>
    </recommendedName>
</protein>
<dbReference type="InterPro" id="IPR000262">
    <property type="entry name" value="FMN-dep_DH"/>
</dbReference>
<keyword evidence="10" id="KW-1185">Reference proteome</keyword>
<dbReference type="PANTHER" id="PTHR10578:SF107">
    <property type="entry name" value="2-HYDROXYACID OXIDASE 1"/>
    <property type="match status" value="1"/>
</dbReference>
<dbReference type="PROSITE" id="PS51349">
    <property type="entry name" value="FMN_HYDROXY_ACID_DH_2"/>
    <property type="match status" value="1"/>
</dbReference>
<feature type="binding site" evidence="7">
    <location>
        <position position="34"/>
    </location>
    <ligand>
        <name>glyoxylate</name>
        <dbReference type="ChEBI" id="CHEBI:36655"/>
    </ligand>
</feature>
<feature type="binding site" evidence="7">
    <location>
        <position position="276"/>
    </location>
    <ligand>
        <name>glyoxylate</name>
        <dbReference type="ChEBI" id="CHEBI:36655"/>
    </ligand>
</feature>
<evidence type="ECO:0000256" key="5">
    <source>
        <dbReference type="ARBA" id="ARBA00024042"/>
    </source>
</evidence>
<comment type="similarity">
    <text evidence="5">Belongs to the FMN-dependent alpha-hydroxy acid dehydrogenase family.</text>
</comment>
<keyword evidence="4" id="KW-0560">Oxidoreductase</keyword>
<proteinExistence type="inferred from homology"/>
<gene>
    <name evidence="9" type="ORF">CEUSTIGMA_g233.t1</name>
</gene>
<dbReference type="OrthoDB" id="25826at2759"/>
<dbReference type="PANTHER" id="PTHR10578">
    <property type="entry name" value="S -2-HYDROXY-ACID OXIDASE-RELATED"/>
    <property type="match status" value="1"/>
</dbReference>
<evidence type="ECO:0000256" key="1">
    <source>
        <dbReference type="ARBA" id="ARBA00001917"/>
    </source>
</evidence>
<feature type="binding site" evidence="7">
    <location>
        <position position="174"/>
    </location>
    <ligand>
        <name>glyoxylate</name>
        <dbReference type="ChEBI" id="CHEBI:36655"/>
    </ligand>
</feature>
<dbReference type="SUPFAM" id="SSF51395">
    <property type="entry name" value="FMN-linked oxidoreductases"/>
    <property type="match status" value="1"/>
</dbReference>
<evidence type="ECO:0000256" key="6">
    <source>
        <dbReference type="PIRSR" id="PIRSR000138-1"/>
    </source>
</evidence>
<dbReference type="EMBL" id="BEGY01000001">
    <property type="protein sequence ID" value="GAX72777.1"/>
    <property type="molecule type" value="Genomic_DNA"/>
</dbReference>
<evidence type="ECO:0000259" key="8">
    <source>
        <dbReference type="PROSITE" id="PS51349"/>
    </source>
</evidence>
<dbReference type="FunFam" id="3.20.20.70:FF:000029">
    <property type="entry name" value="L-lactate dehydrogenase"/>
    <property type="match status" value="1"/>
</dbReference>
<feature type="binding site" evidence="7">
    <location>
        <position position="279"/>
    </location>
    <ligand>
        <name>glyoxylate</name>
        <dbReference type="ChEBI" id="CHEBI:36655"/>
    </ligand>
</feature>
<feature type="active site" description="Proton acceptor" evidence="6">
    <location>
        <position position="276"/>
    </location>
</feature>
<evidence type="ECO:0000256" key="7">
    <source>
        <dbReference type="PIRSR" id="PIRSR000138-2"/>
    </source>
</evidence>
<comment type="caution">
    <text evidence="9">The sequence shown here is derived from an EMBL/GenBank/DDBJ whole genome shotgun (WGS) entry which is preliminary data.</text>
</comment>
<feature type="binding site" evidence="7">
    <location>
        <position position="116"/>
    </location>
    <ligand>
        <name>FMN</name>
        <dbReference type="ChEBI" id="CHEBI:58210"/>
    </ligand>
</feature>
<feature type="domain" description="FMN hydroxy acid dehydrogenase" evidence="8">
    <location>
        <begin position="8"/>
        <end position="381"/>
    </location>
</feature>
<feature type="binding site" evidence="7">
    <location>
        <begin position="87"/>
        <end position="89"/>
    </location>
    <ligand>
        <name>FMN</name>
        <dbReference type="ChEBI" id="CHEBI:58210"/>
    </ligand>
</feature>
<dbReference type="InterPro" id="IPR008259">
    <property type="entry name" value="FMN_hydac_DH_AS"/>
</dbReference>
<dbReference type="InterPro" id="IPR037396">
    <property type="entry name" value="FMN_HAD"/>
</dbReference>
<keyword evidence="3 7" id="KW-0288">FMN</keyword>
<dbReference type="GO" id="GO:0016614">
    <property type="term" value="F:oxidoreductase activity, acting on CH-OH group of donors"/>
    <property type="evidence" value="ECO:0007669"/>
    <property type="project" value="UniProtKB-ARBA"/>
</dbReference>
<evidence type="ECO:0000313" key="9">
    <source>
        <dbReference type="EMBL" id="GAX72777.1"/>
    </source>
</evidence>
<dbReference type="InterPro" id="IPR013785">
    <property type="entry name" value="Aldolase_TIM"/>
</dbReference>
<dbReference type="Pfam" id="PF01070">
    <property type="entry name" value="FMN_dh"/>
    <property type="match status" value="1"/>
</dbReference>
<feature type="binding site" evidence="7">
    <location>
        <begin position="330"/>
        <end position="331"/>
    </location>
    <ligand>
        <name>FMN</name>
        <dbReference type="ChEBI" id="CHEBI:58210"/>
    </ligand>
</feature>
<comment type="cofactor">
    <cofactor evidence="1">
        <name>FMN</name>
        <dbReference type="ChEBI" id="CHEBI:58210"/>
    </cofactor>
</comment>
<feature type="binding site" evidence="7">
    <location>
        <begin position="307"/>
        <end position="311"/>
    </location>
    <ligand>
        <name>FMN</name>
        <dbReference type="ChEBI" id="CHEBI:58210"/>
    </ligand>
</feature>
<dbReference type="PIRSF" id="PIRSF000138">
    <property type="entry name" value="Al-hdrx_acd_dh"/>
    <property type="match status" value="1"/>
</dbReference>
<feature type="binding site" evidence="7">
    <location>
        <position position="274"/>
    </location>
    <ligand>
        <name>FMN</name>
        <dbReference type="ChEBI" id="CHEBI:58210"/>
    </ligand>
</feature>
<dbReference type="PROSITE" id="PS00557">
    <property type="entry name" value="FMN_HYDROXY_ACID_DH_1"/>
    <property type="match status" value="1"/>
</dbReference>
<sequence length="385" mass="41966">MEAKPTLLINRSFINLLEIEEEAQKVLPRMIFDYYSSGSESRSTLVANLKAFAQFKLTPRVLRNVSNINMATEILGISSSFPVMVAPMAMQRMAHPDGEVASAQACKRAGIPFILSTMSNSSIEEVASSGHPSLLFQLYVIRNREVVAGWVKRAQTLGFRALVITVDAPYLGRREADERNRFCMPSHLRLKILESLYVVTQNAAVLEQNKKSLDNSKGSGLSALFRSELDSTLDWDIIPWLRTVTSLPIILKGVMSPLDAQRAMSCGVNAIVVSNHGGRQLDHAPTSLDVLPAVLEAVQGRIPVIVDGGIRRGTDVLKALALGASAVLLGRPVLYGLALDGEHGVARVLNILKQEFKLAMALTGCSKLSDISPDLIFNPKLTSHL</sequence>
<name>A0A250WPK8_9CHLO</name>
<feature type="binding site" evidence="7">
    <location>
        <position position="252"/>
    </location>
    <ligand>
        <name>FMN</name>
        <dbReference type="ChEBI" id="CHEBI:58210"/>
    </ligand>
</feature>
<dbReference type="Proteomes" id="UP000232323">
    <property type="component" value="Unassembled WGS sequence"/>
</dbReference>